<evidence type="ECO:0000313" key="3">
    <source>
        <dbReference type="Proteomes" id="UP000597762"/>
    </source>
</evidence>
<feature type="transmembrane region" description="Helical" evidence="1">
    <location>
        <begin position="17"/>
        <end position="36"/>
    </location>
</feature>
<organism evidence="2 3">
    <name type="scientific">Acanthosepion pharaonis</name>
    <name type="common">Pharaoh cuttlefish</name>
    <name type="synonym">Sepia pharaonis</name>
    <dbReference type="NCBI Taxonomy" id="158019"/>
    <lineage>
        <taxon>Eukaryota</taxon>
        <taxon>Metazoa</taxon>
        <taxon>Spiralia</taxon>
        <taxon>Lophotrochozoa</taxon>
        <taxon>Mollusca</taxon>
        <taxon>Cephalopoda</taxon>
        <taxon>Coleoidea</taxon>
        <taxon>Decapodiformes</taxon>
        <taxon>Sepiida</taxon>
        <taxon>Sepiina</taxon>
        <taxon>Sepiidae</taxon>
        <taxon>Acanthosepion</taxon>
    </lineage>
</organism>
<feature type="transmembrane region" description="Helical" evidence="1">
    <location>
        <begin position="146"/>
        <end position="171"/>
    </location>
</feature>
<accession>A0A812D9I6</accession>
<reference evidence="2" key="1">
    <citation type="submission" date="2021-01" db="EMBL/GenBank/DDBJ databases">
        <authorList>
            <person name="Li R."/>
            <person name="Bekaert M."/>
        </authorList>
    </citation>
    <scope>NUCLEOTIDE SEQUENCE</scope>
    <source>
        <strain evidence="2">Farmed</strain>
    </source>
</reference>
<proteinExistence type="predicted"/>
<keyword evidence="3" id="KW-1185">Reference proteome</keyword>
<feature type="transmembrane region" description="Helical" evidence="1">
    <location>
        <begin position="100"/>
        <end position="118"/>
    </location>
</feature>
<gene>
    <name evidence="2" type="ORF">SPHA_51871</name>
</gene>
<dbReference type="Proteomes" id="UP000597762">
    <property type="component" value="Unassembled WGS sequence"/>
</dbReference>
<keyword evidence="1" id="KW-0472">Membrane</keyword>
<sequence>MRAASIFSIFHVSIRRMFFSSLFIHLNIHSIAHLLNYSSAPIFRFLSCFLTFSSFIICLSVRVSSNLFNLSKKKLFLILSLSSILFFDIVSVLISFLNYFIIYSYSAYIHVFIFLSTFEHSLKCSFSPLYHSNAFSQYKSTTKMTLYISIGLFYCLHFPFFIQFLSLPAYLTILIYHSFTYDFFLSFCLSACLSACLSVCFPLSLSLSLHYAFLLHLHSSII</sequence>
<protein>
    <submittedName>
        <fullName evidence="2">Uncharacterized protein</fullName>
    </submittedName>
</protein>
<evidence type="ECO:0000256" key="1">
    <source>
        <dbReference type="SAM" id="Phobius"/>
    </source>
</evidence>
<keyword evidence="1" id="KW-0812">Transmembrane</keyword>
<feature type="transmembrane region" description="Helical" evidence="1">
    <location>
        <begin position="42"/>
        <end position="63"/>
    </location>
</feature>
<keyword evidence="1" id="KW-1133">Transmembrane helix</keyword>
<name>A0A812D9I6_ACAPH</name>
<comment type="caution">
    <text evidence="2">The sequence shown here is derived from an EMBL/GenBank/DDBJ whole genome shotgun (WGS) entry which is preliminary data.</text>
</comment>
<dbReference type="AlphaFoldDB" id="A0A812D9I6"/>
<dbReference type="EMBL" id="CAHIKZ030003174">
    <property type="protein sequence ID" value="CAE1297166.1"/>
    <property type="molecule type" value="Genomic_DNA"/>
</dbReference>
<feature type="transmembrane region" description="Helical" evidence="1">
    <location>
        <begin position="183"/>
        <end position="205"/>
    </location>
</feature>
<feature type="transmembrane region" description="Helical" evidence="1">
    <location>
        <begin position="75"/>
        <end position="94"/>
    </location>
</feature>
<evidence type="ECO:0000313" key="2">
    <source>
        <dbReference type="EMBL" id="CAE1297166.1"/>
    </source>
</evidence>